<feature type="domain" description="Luciferase-like" evidence="5">
    <location>
        <begin position="60"/>
        <end position="225"/>
    </location>
</feature>
<evidence type="ECO:0000256" key="4">
    <source>
        <dbReference type="ARBA" id="ARBA00023033"/>
    </source>
</evidence>
<organism evidence="6 7">
    <name type="scientific">Amycolatopsis pithecellobii</name>
    <dbReference type="NCBI Taxonomy" id="664692"/>
    <lineage>
        <taxon>Bacteria</taxon>
        <taxon>Bacillati</taxon>
        <taxon>Actinomycetota</taxon>
        <taxon>Actinomycetes</taxon>
        <taxon>Pseudonocardiales</taxon>
        <taxon>Pseudonocardiaceae</taxon>
        <taxon>Amycolatopsis</taxon>
    </lineage>
</organism>
<dbReference type="RefSeq" id="WP_154757465.1">
    <property type="nucleotide sequence ID" value="NZ_WMBA01000019.1"/>
</dbReference>
<dbReference type="PANTHER" id="PTHR42847">
    <property type="entry name" value="ALKANESULFONATE MONOOXYGENASE"/>
    <property type="match status" value="1"/>
</dbReference>
<reference evidence="6 7" key="1">
    <citation type="submission" date="2019-11" db="EMBL/GenBank/DDBJ databases">
        <title>Draft genome of Amycolatopsis RM579.</title>
        <authorList>
            <person name="Duangmal K."/>
            <person name="Mingma R."/>
        </authorList>
    </citation>
    <scope>NUCLEOTIDE SEQUENCE [LARGE SCALE GENOMIC DNA]</scope>
    <source>
        <strain evidence="6 7">RM579</strain>
    </source>
</reference>
<dbReference type="PANTHER" id="PTHR42847:SF4">
    <property type="entry name" value="ALKANESULFONATE MONOOXYGENASE-RELATED"/>
    <property type="match status" value="1"/>
</dbReference>
<keyword evidence="1" id="KW-0285">Flavoprotein</keyword>
<evidence type="ECO:0000256" key="3">
    <source>
        <dbReference type="ARBA" id="ARBA00023002"/>
    </source>
</evidence>
<proteinExistence type="predicted"/>
<evidence type="ECO:0000259" key="5">
    <source>
        <dbReference type="Pfam" id="PF00296"/>
    </source>
</evidence>
<dbReference type="EC" id="1.-.-.-" evidence="6"/>
<keyword evidence="7" id="KW-1185">Reference proteome</keyword>
<protein>
    <submittedName>
        <fullName evidence="6">TIGR03619 family F420-dependent LLM class oxidoreductase</fullName>
        <ecNumber evidence="6">1.-.-.-</ecNumber>
    </submittedName>
</protein>
<evidence type="ECO:0000313" key="7">
    <source>
        <dbReference type="Proteomes" id="UP000440096"/>
    </source>
</evidence>
<dbReference type="SUPFAM" id="SSF51679">
    <property type="entry name" value="Bacterial luciferase-like"/>
    <property type="match status" value="1"/>
</dbReference>
<keyword evidence="4" id="KW-0503">Monooxygenase</keyword>
<evidence type="ECO:0000313" key="6">
    <source>
        <dbReference type="EMBL" id="MTD55263.1"/>
    </source>
</evidence>
<dbReference type="NCBIfam" id="TIGR03619">
    <property type="entry name" value="F420_Rv2161c"/>
    <property type="match status" value="1"/>
</dbReference>
<comment type="caution">
    <text evidence="6">The sequence shown here is derived from an EMBL/GenBank/DDBJ whole genome shotgun (WGS) entry which is preliminary data.</text>
</comment>
<sequence length="296" mass="32302">MKFGVVSYTTDYTIGPVELGKEIMSCGLQALFVPEHSHIPVKRETPWGGLSHADQAATDDPMWMPDWYENSLDPFVALTAAATASPGLVVGTGVALASQRHAISFAKAVASLEAVIGPDRFICGVAPGWNVEEMRNHGVGGKQRWLAMRETVEAAIRIWTSEEAEYHGKVVDFDPIRSFPKPATRPHPPVLFGGHSQAALDRIVAVGDGWMPVAGRGARPTLEDIENGIKFLARQSEEVGRTFITNVLDVRVDLGTIERYRDMGVDRFLFGGPPVSKDEVLRNLDTWADVLARLGS</sequence>
<dbReference type="InterPro" id="IPR019921">
    <property type="entry name" value="Lucif-like_OxRdtase_Rv2161c"/>
</dbReference>
<dbReference type="InterPro" id="IPR050172">
    <property type="entry name" value="SsuD_RutA_monooxygenase"/>
</dbReference>
<accession>A0A6N7Z1H7</accession>
<name>A0A6N7Z1H7_9PSEU</name>
<dbReference type="EMBL" id="WMBA01000019">
    <property type="protein sequence ID" value="MTD55263.1"/>
    <property type="molecule type" value="Genomic_DNA"/>
</dbReference>
<dbReference type="Proteomes" id="UP000440096">
    <property type="component" value="Unassembled WGS sequence"/>
</dbReference>
<dbReference type="GO" id="GO:0046306">
    <property type="term" value="P:alkanesulfonate catabolic process"/>
    <property type="evidence" value="ECO:0007669"/>
    <property type="project" value="TreeGrafter"/>
</dbReference>
<dbReference type="OrthoDB" id="3206024at2"/>
<dbReference type="InterPro" id="IPR011251">
    <property type="entry name" value="Luciferase-like_dom"/>
</dbReference>
<dbReference type="AlphaFoldDB" id="A0A6N7Z1H7"/>
<evidence type="ECO:0000256" key="2">
    <source>
        <dbReference type="ARBA" id="ARBA00022643"/>
    </source>
</evidence>
<dbReference type="InterPro" id="IPR036661">
    <property type="entry name" value="Luciferase-like_sf"/>
</dbReference>
<dbReference type="GO" id="GO:0008726">
    <property type="term" value="F:alkanesulfonate monooxygenase activity"/>
    <property type="evidence" value="ECO:0007669"/>
    <property type="project" value="TreeGrafter"/>
</dbReference>
<keyword evidence="2" id="KW-0288">FMN</keyword>
<evidence type="ECO:0000256" key="1">
    <source>
        <dbReference type="ARBA" id="ARBA00022630"/>
    </source>
</evidence>
<dbReference type="Gene3D" id="3.20.20.30">
    <property type="entry name" value="Luciferase-like domain"/>
    <property type="match status" value="1"/>
</dbReference>
<keyword evidence="3 6" id="KW-0560">Oxidoreductase</keyword>
<dbReference type="Pfam" id="PF00296">
    <property type="entry name" value="Bac_luciferase"/>
    <property type="match status" value="1"/>
</dbReference>
<gene>
    <name evidence="6" type="ORF">GKO32_14920</name>
</gene>